<dbReference type="AlphaFoldDB" id="A0A453CAD1"/>
<organism evidence="2 3">
    <name type="scientific">Aegilops tauschii subsp. strangulata</name>
    <name type="common">Goatgrass</name>
    <dbReference type="NCBI Taxonomy" id="200361"/>
    <lineage>
        <taxon>Eukaryota</taxon>
        <taxon>Viridiplantae</taxon>
        <taxon>Streptophyta</taxon>
        <taxon>Embryophyta</taxon>
        <taxon>Tracheophyta</taxon>
        <taxon>Spermatophyta</taxon>
        <taxon>Magnoliopsida</taxon>
        <taxon>Liliopsida</taxon>
        <taxon>Poales</taxon>
        <taxon>Poaceae</taxon>
        <taxon>BOP clade</taxon>
        <taxon>Pooideae</taxon>
        <taxon>Triticodae</taxon>
        <taxon>Triticeae</taxon>
        <taxon>Triticinae</taxon>
        <taxon>Aegilops</taxon>
    </lineage>
</organism>
<proteinExistence type="predicted"/>
<accession>A0A453CAD1</accession>
<feature type="compositionally biased region" description="Low complexity" evidence="1">
    <location>
        <begin position="40"/>
        <end position="54"/>
    </location>
</feature>
<dbReference type="EnsemblPlants" id="AET2Gv20786200.1">
    <property type="protein sequence ID" value="AET2Gv20786200.1"/>
    <property type="gene ID" value="AET2Gv20786200"/>
</dbReference>
<dbReference type="Gramene" id="AET2Gv20786200.1">
    <property type="protein sequence ID" value="AET2Gv20786200.1"/>
    <property type="gene ID" value="AET2Gv20786200"/>
</dbReference>
<dbReference type="Proteomes" id="UP000015105">
    <property type="component" value="Chromosome 2D"/>
</dbReference>
<evidence type="ECO:0000256" key="1">
    <source>
        <dbReference type="SAM" id="MobiDB-lite"/>
    </source>
</evidence>
<reference evidence="3" key="2">
    <citation type="journal article" date="2017" name="Nat. Plants">
        <title>The Aegilops tauschii genome reveals multiple impacts of transposons.</title>
        <authorList>
            <person name="Zhao G."/>
            <person name="Zou C."/>
            <person name="Li K."/>
            <person name="Wang K."/>
            <person name="Li T."/>
            <person name="Gao L."/>
            <person name="Zhang X."/>
            <person name="Wang H."/>
            <person name="Yang Z."/>
            <person name="Liu X."/>
            <person name="Jiang W."/>
            <person name="Mao L."/>
            <person name="Kong X."/>
            <person name="Jiao Y."/>
            <person name="Jia J."/>
        </authorList>
    </citation>
    <scope>NUCLEOTIDE SEQUENCE [LARGE SCALE GENOMIC DNA]</scope>
    <source>
        <strain evidence="3">cv. AL8/78</strain>
    </source>
</reference>
<reference evidence="2" key="4">
    <citation type="submission" date="2019-03" db="UniProtKB">
        <authorList>
            <consortium name="EnsemblPlants"/>
        </authorList>
    </citation>
    <scope>IDENTIFICATION</scope>
</reference>
<sequence length="274" mass="28536">SSLYIDALPDCHNHSNNSTTTTPKASRHGDSSLANRRGDGTAAGLAGRALLGARGPPPRAGSSAEPRSPSWPSCPRAERSSSPRSCPVAEPPPSPPRSCPVAEPPPSPPRSGPVAEPPPPPPCSGPVAEPPPPSPPSGPVAEPPPPSPRSGPVAEPPPSSPSSGALSVLVGIRPQPYRAAWQRTSYSGGSRAHSALPCAVTTSSRARPSAWSGKLLFPSRRLRRSWSARRGRRVRCFVASLGDRPVSFVIRCACAVVGCCNRSMSALLNYQCKW</sequence>
<keyword evidence="3" id="KW-1185">Reference proteome</keyword>
<evidence type="ECO:0000313" key="2">
    <source>
        <dbReference type="EnsemblPlants" id="AET2Gv20786200.1"/>
    </source>
</evidence>
<name>A0A453CAD1_AEGTS</name>
<reference evidence="2" key="3">
    <citation type="journal article" date="2017" name="Nature">
        <title>Genome sequence of the progenitor of the wheat D genome Aegilops tauschii.</title>
        <authorList>
            <person name="Luo M.C."/>
            <person name="Gu Y.Q."/>
            <person name="Puiu D."/>
            <person name="Wang H."/>
            <person name="Twardziok S.O."/>
            <person name="Deal K.R."/>
            <person name="Huo N."/>
            <person name="Zhu T."/>
            <person name="Wang L."/>
            <person name="Wang Y."/>
            <person name="McGuire P.E."/>
            <person name="Liu S."/>
            <person name="Long H."/>
            <person name="Ramasamy R.K."/>
            <person name="Rodriguez J.C."/>
            <person name="Van S.L."/>
            <person name="Yuan L."/>
            <person name="Wang Z."/>
            <person name="Xia Z."/>
            <person name="Xiao L."/>
            <person name="Anderson O.D."/>
            <person name="Ouyang S."/>
            <person name="Liang Y."/>
            <person name="Zimin A.V."/>
            <person name="Pertea G."/>
            <person name="Qi P."/>
            <person name="Bennetzen J.L."/>
            <person name="Dai X."/>
            <person name="Dawson M.W."/>
            <person name="Muller H.G."/>
            <person name="Kugler K."/>
            <person name="Rivarola-Duarte L."/>
            <person name="Spannagl M."/>
            <person name="Mayer K.F.X."/>
            <person name="Lu F.H."/>
            <person name="Bevan M.W."/>
            <person name="Leroy P."/>
            <person name="Li P."/>
            <person name="You F.M."/>
            <person name="Sun Q."/>
            <person name="Liu Z."/>
            <person name="Lyons E."/>
            <person name="Wicker T."/>
            <person name="Salzberg S.L."/>
            <person name="Devos K.M."/>
            <person name="Dvorak J."/>
        </authorList>
    </citation>
    <scope>NUCLEOTIDE SEQUENCE [LARGE SCALE GENOMIC DNA]</scope>
    <source>
        <strain evidence="2">cv. AL8/78</strain>
    </source>
</reference>
<reference evidence="2" key="5">
    <citation type="journal article" date="2021" name="G3 (Bethesda)">
        <title>Aegilops tauschii genome assembly Aet v5.0 features greater sequence contiguity and improved annotation.</title>
        <authorList>
            <person name="Wang L."/>
            <person name="Zhu T."/>
            <person name="Rodriguez J.C."/>
            <person name="Deal K.R."/>
            <person name="Dubcovsky J."/>
            <person name="McGuire P.E."/>
            <person name="Lux T."/>
            <person name="Spannagl M."/>
            <person name="Mayer K.F.X."/>
            <person name="Baldrich P."/>
            <person name="Meyers B.C."/>
            <person name="Huo N."/>
            <person name="Gu Y.Q."/>
            <person name="Zhou H."/>
            <person name="Devos K.M."/>
            <person name="Bennetzen J.L."/>
            <person name="Unver T."/>
            <person name="Budak H."/>
            <person name="Gulick P.J."/>
            <person name="Galiba G."/>
            <person name="Kalapos B."/>
            <person name="Nelson D.R."/>
            <person name="Li P."/>
            <person name="You F.M."/>
            <person name="Luo M.C."/>
            <person name="Dvorak J."/>
        </authorList>
    </citation>
    <scope>NUCLEOTIDE SEQUENCE [LARGE SCALE GENOMIC DNA]</scope>
    <source>
        <strain evidence="2">cv. AL8/78</strain>
    </source>
</reference>
<feature type="compositionally biased region" description="Pro residues" evidence="1">
    <location>
        <begin position="89"/>
        <end position="160"/>
    </location>
</feature>
<feature type="region of interest" description="Disordered" evidence="1">
    <location>
        <begin position="1"/>
        <end position="166"/>
    </location>
</feature>
<reference evidence="3" key="1">
    <citation type="journal article" date="2014" name="Science">
        <title>Ancient hybridizations among the ancestral genomes of bread wheat.</title>
        <authorList>
            <consortium name="International Wheat Genome Sequencing Consortium,"/>
            <person name="Marcussen T."/>
            <person name="Sandve S.R."/>
            <person name="Heier L."/>
            <person name="Spannagl M."/>
            <person name="Pfeifer M."/>
            <person name="Jakobsen K.S."/>
            <person name="Wulff B.B."/>
            <person name="Steuernagel B."/>
            <person name="Mayer K.F."/>
            <person name="Olsen O.A."/>
        </authorList>
    </citation>
    <scope>NUCLEOTIDE SEQUENCE [LARGE SCALE GENOMIC DNA]</scope>
    <source>
        <strain evidence="3">cv. AL8/78</strain>
    </source>
</reference>
<protein>
    <submittedName>
        <fullName evidence="2">Uncharacterized protein</fullName>
    </submittedName>
</protein>
<dbReference type="PRINTS" id="PR01217">
    <property type="entry name" value="PRICHEXTENSN"/>
</dbReference>
<evidence type="ECO:0000313" key="3">
    <source>
        <dbReference type="Proteomes" id="UP000015105"/>
    </source>
</evidence>